<dbReference type="Pfam" id="PF24516">
    <property type="entry name" value="ARM_KNTC1_2nd"/>
    <property type="match status" value="1"/>
</dbReference>
<evidence type="ECO:0000259" key="2">
    <source>
        <dbReference type="Pfam" id="PF10493"/>
    </source>
</evidence>
<dbReference type="EMBL" id="MKHE01000005">
    <property type="protein sequence ID" value="OWK14085.1"/>
    <property type="molecule type" value="Genomic_DNA"/>
</dbReference>
<feature type="domain" description="RZZ complex subunit KNTC1/ROD C-terminal" evidence="2">
    <location>
        <begin position="891"/>
        <end position="1000"/>
    </location>
</feature>
<dbReference type="InterPro" id="IPR052802">
    <property type="entry name" value="KNTC1"/>
</dbReference>
<dbReference type="GO" id="GO:0000070">
    <property type="term" value="P:mitotic sister chromatid segregation"/>
    <property type="evidence" value="ECO:0007669"/>
    <property type="project" value="TreeGrafter"/>
</dbReference>
<dbReference type="GO" id="GO:1903394">
    <property type="term" value="P:protein localization to kinetochore involved in kinetochore assembly"/>
    <property type="evidence" value="ECO:0007669"/>
    <property type="project" value="TreeGrafter"/>
</dbReference>
<feature type="domain" description="RZZ complex subunit KNTC1/ROD C-terminal" evidence="2">
    <location>
        <begin position="1119"/>
        <end position="1154"/>
    </location>
</feature>
<evidence type="ECO:0000313" key="7">
    <source>
        <dbReference type="Proteomes" id="UP000242450"/>
    </source>
</evidence>
<dbReference type="AlphaFoldDB" id="A0A212D748"/>
<evidence type="ECO:0000259" key="3">
    <source>
        <dbReference type="Pfam" id="PF24515"/>
    </source>
</evidence>
<sequence>GSSWIEFLNNEDDLKDIFLQLREGNLFCAQYLWLRHRANFESRFDVKMLENLLNSISTPVCLQKLCPWLKNDVVPFVRKTVPKGQIIMEVLNDFNDYLFVLYMMYLFQKILAKWLEQAARNLELTDKDNQNMEEVCQLRTLVNNLRELITLHRKYNCNLALSDFEKVGKSLDLPELFYHSQHGYSLHLCHLYFDIQEDTTTIVFRMFDKVLAPELIPSIFQKFIRVYMHEHDLQEEELLLLYIEDLLKRCSSKVTSLFDTAWEAKAMAVIGCLSDTDLIFDAVLKIMYAAVVPWSAAVEQLVKQHLEMDHPKVKLLQESYKLMEMKKLLRGYGIREVNLLNKEIMRVVRYILKQDVPSSLEDALKVAEAYMLPKDEIYSLRIIDLIDREQGEDCVLLLKSLPPAEATKTAERVIIWARLALQEEPDTSNEENFEVFLSFEDYSNSSLVAELREQHIKAHQVAQAKHKPRRPAEPRAAKEQRLSAESKLHRQALTLQVSRQELEAELTLRALSDGDVEAALRKCRNDSWFLTLRACLGHLDFLLDALELCKYTLMAVELSRQCQMDDCGILMKTSFGTHKDPYEEWSYCDFFSEDGIVLESQMVLPVIYELISSLKLFEDAPLVKSRHVVMELKEKAVMFIRGNATTLLYKVFNCRLVDLDLALGYCTLLPQKEVFENLWKLTDKAWQNYDKILAISLVGSQLASLCHEIETKFKFCELSTDAWWGIRLSKLGISFQPVFRQHFLTKKDLIKALVKNIDMDTSVILEYCRNKPFYFNTGTKSSETLEVIQKNFSPSGPRTSVYVGAPTELSEESFPTLLLVSKLMKFSLDTLYVSTAKHVFEKKLKPKLLQLTHGKSSTMINKEIAKITQTIESYLLSIVNPEWAVAIAISLAQDDETREKAEALLKKLHIQYRRSGTEAVLIAHKLNTAEYLRVIGKPVHLIVSLYEHPSINQRIQNSSGKDYPDIHTAAKEIAEVNEINLEKVWDMLLEKWLCPSAKPGEMLRMHQLTFAHRTRALQCLLYLADKETIESLFKKSIEEVKSYLKCITFLASFEALNIPITYELFCNSPKEGMIKGLWKNHSHESMAVKLVTELCLEYKIYDLQLWNGLLQKLLGFNMNFLGSCDPQIILQQLEEHMNTGQLAVFSHQIRSLVLKNIIDKKEFGILAKTKYFPVLKSHMINTNNITELVNYLADELSLNDASVFITEYYKHCGKPIPPGTTPCETLKMFNGS</sequence>
<feature type="domain" description="KNTC1 second ARM-repeats" evidence="4">
    <location>
        <begin position="237"/>
        <end position="401"/>
    </location>
</feature>
<comment type="caution">
    <text evidence="6">The sequence shown here is derived from an EMBL/GenBank/DDBJ whole genome shotgun (WGS) entry which is preliminary data.</text>
</comment>
<evidence type="ECO:0000259" key="5">
    <source>
        <dbReference type="Pfam" id="PF24520"/>
    </source>
</evidence>
<dbReference type="GO" id="GO:0007094">
    <property type="term" value="P:mitotic spindle assembly checkpoint signaling"/>
    <property type="evidence" value="ECO:0007669"/>
    <property type="project" value="TreeGrafter"/>
</dbReference>
<dbReference type="Proteomes" id="UP000242450">
    <property type="component" value="Chromosome 5"/>
</dbReference>
<dbReference type="OrthoDB" id="343783at2759"/>
<evidence type="ECO:0000256" key="1">
    <source>
        <dbReference type="SAM" id="MobiDB-lite"/>
    </source>
</evidence>
<dbReference type="GO" id="GO:1990423">
    <property type="term" value="C:RZZ complex"/>
    <property type="evidence" value="ECO:0007669"/>
    <property type="project" value="TreeGrafter"/>
</dbReference>
<dbReference type="GO" id="GO:0031267">
    <property type="term" value="F:small GTPase binding"/>
    <property type="evidence" value="ECO:0007669"/>
    <property type="project" value="TreeGrafter"/>
</dbReference>
<dbReference type="Pfam" id="PF24515">
    <property type="entry name" value="ARM_KNTC1_3rd"/>
    <property type="match status" value="1"/>
</dbReference>
<reference evidence="6 7" key="1">
    <citation type="journal article" date="2018" name="Mol. Genet. Genomics">
        <title>The red deer Cervus elaphus genome CerEla1.0: sequencing, annotating, genes, and chromosomes.</title>
        <authorList>
            <person name="Bana N.A."/>
            <person name="Nyiri A."/>
            <person name="Nagy J."/>
            <person name="Frank K."/>
            <person name="Nagy T."/>
            <person name="Steger V."/>
            <person name="Schiller M."/>
            <person name="Lakatos P."/>
            <person name="Sugar L."/>
            <person name="Horn P."/>
            <person name="Barta E."/>
            <person name="Orosz L."/>
        </authorList>
    </citation>
    <scope>NUCLEOTIDE SEQUENCE [LARGE SCALE GENOMIC DNA]</scope>
    <source>
        <strain evidence="6">Hungarian</strain>
    </source>
</reference>
<feature type="region of interest" description="Disordered" evidence="1">
    <location>
        <begin position="461"/>
        <end position="484"/>
    </location>
</feature>
<dbReference type="InterPro" id="IPR055403">
    <property type="entry name" value="ARM_KNTC1_1st"/>
</dbReference>
<dbReference type="GO" id="GO:0005828">
    <property type="term" value="C:kinetochore microtubule"/>
    <property type="evidence" value="ECO:0007669"/>
    <property type="project" value="TreeGrafter"/>
</dbReference>
<keyword evidence="7" id="KW-1185">Reference proteome</keyword>
<dbReference type="InterPro" id="IPR019527">
    <property type="entry name" value="RZZ-complex_KNTC1/ROD_C"/>
</dbReference>
<evidence type="ECO:0000313" key="6">
    <source>
        <dbReference type="EMBL" id="OWK14085.1"/>
    </source>
</evidence>
<name>A0A212D748_CEREH</name>
<gene>
    <name evidence="6" type="ORF">Celaphus_00000364</name>
</gene>
<organism evidence="6 7">
    <name type="scientific">Cervus elaphus hippelaphus</name>
    <name type="common">European red deer</name>
    <dbReference type="NCBI Taxonomy" id="46360"/>
    <lineage>
        <taxon>Eukaryota</taxon>
        <taxon>Metazoa</taxon>
        <taxon>Chordata</taxon>
        <taxon>Craniata</taxon>
        <taxon>Vertebrata</taxon>
        <taxon>Euteleostomi</taxon>
        <taxon>Mammalia</taxon>
        <taxon>Eutheria</taxon>
        <taxon>Laurasiatheria</taxon>
        <taxon>Artiodactyla</taxon>
        <taxon>Ruminantia</taxon>
        <taxon>Pecora</taxon>
        <taxon>Cervidae</taxon>
        <taxon>Cervinae</taxon>
        <taxon>Cervus</taxon>
    </lineage>
</organism>
<dbReference type="Pfam" id="PF10493">
    <property type="entry name" value="Rod_C"/>
    <property type="match status" value="3"/>
</dbReference>
<dbReference type="GO" id="GO:0005737">
    <property type="term" value="C:cytoplasm"/>
    <property type="evidence" value="ECO:0007669"/>
    <property type="project" value="TreeGrafter"/>
</dbReference>
<proteinExistence type="predicted"/>
<dbReference type="PANTHER" id="PTHR15688">
    <property type="entry name" value="KINETOCHORE-ASSOCIATED PROTEIN 1"/>
    <property type="match status" value="1"/>
</dbReference>
<dbReference type="InterPro" id="IPR055405">
    <property type="entry name" value="ARM_KNTC1_3rd"/>
</dbReference>
<feature type="compositionally biased region" description="Basic and acidic residues" evidence="1">
    <location>
        <begin position="470"/>
        <end position="484"/>
    </location>
</feature>
<feature type="non-terminal residue" evidence="6">
    <location>
        <position position="1"/>
    </location>
</feature>
<dbReference type="PANTHER" id="PTHR15688:SF1">
    <property type="entry name" value="KINETOCHORE-ASSOCIATED PROTEIN 1"/>
    <property type="match status" value="1"/>
</dbReference>
<dbReference type="InterPro" id="IPR055404">
    <property type="entry name" value="ARM_KNTC1_2nd"/>
</dbReference>
<protein>
    <submittedName>
        <fullName evidence="6">KNTC1</fullName>
    </submittedName>
</protein>
<dbReference type="Pfam" id="PF24520">
    <property type="entry name" value="ARM_KNTC1_1st"/>
    <property type="match status" value="1"/>
</dbReference>
<accession>A0A212D748</accession>
<feature type="domain" description="KNTC1 third ARM-repeats" evidence="3">
    <location>
        <begin position="643"/>
        <end position="770"/>
    </location>
</feature>
<feature type="domain" description="KNTC1 first ARM-repeats" evidence="5">
    <location>
        <begin position="2"/>
        <end position="129"/>
    </location>
</feature>
<feature type="domain" description="RZZ complex subunit KNTC1/ROD C-terminal" evidence="2">
    <location>
        <begin position="1002"/>
        <end position="1118"/>
    </location>
</feature>
<evidence type="ECO:0000259" key="4">
    <source>
        <dbReference type="Pfam" id="PF24516"/>
    </source>
</evidence>